<organism evidence="3 4">
    <name type="scientific">Putridiphycobacter roseus</name>
    <dbReference type="NCBI Taxonomy" id="2219161"/>
    <lineage>
        <taxon>Bacteria</taxon>
        <taxon>Pseudomonadati</taxon>
        <taxon>Bacteroidota</taxon>
        <taxon>Flavobacteriia</taxon>
        <taxon>Flavobacteriales</taxon>
        <taxon>Crocinitomicaceae</taxon>
        <taxon>Putridiphycobacter</taxon>
    </lineage>
</organism>
<dbReference type="EMBL" id="QKSB01000005">
    <property type="protein sequence ID" value="PZE17158.1"/>
    <property type="molecule type" value="Genomic_DNA"/>
</dbReference>
<dbReference type="OrthoDB" id="264813at2"/>
<evidence type="ECO:0000256" key="2">
    <source>
        <dbReference type="SAM" id="SignalP"/>
    </source>
</evidence>
<protein>
    <recommendedName>
        <fullName evidence="5">Secretion system C-terminal sorting domain-containing protein</fullName>
    </recommendedName>
</protein>
<accession>A0A2W1NR48</accession>
<feature type="chain" id="PRO_5016094040" description="Secretion system C-terminal sorting domain-containing protein" evidence="2">
    <location>
        <begin position="18"/>
        <end position="294"/>
    </location>
</feature>
<evidence type="ECO:0000256" key="1">
    <source>
        <dbReference type="ARBA" id="ARBA00022729"/>
    </source>
</evidence>
<reference evidence="3 4" key="1">
    <citation type="submission" date="2018-06" db="EMBL/GenBank/DDBJ databases">
        <title>The draft genome sequence of Crocinitomix sp. SM1701.</title>
        <authorList>
            <person name="Zhang X."/>
        </authorList>
    </citation>
    <scope>NUCLEOTIDE SEQUENCE [LARGE SCALE GENOMIC DNA]</scope>
    <source>
        <strain evidence="3 4">SM1701</strain>
    </source>
</reference>
<keyword evidence="4" id="KW-1185">Reference proteome</keyword>
<dbReference type="Proteomes" id="UP000249248">
    <property type="component" value="Unassembled WGS sequence"/>
</dbReference>
<feature type="signal peptide" evidence="2">
    <location>
        <begin position="1"/>
        <end position="17"/>
    </location>
</feature>
<dbReference type="NCBIfam" id="TIGR04183">
    <property type="entry name" value="Por_Secre_tail"/>
    <property type="match status" value="1"/>
</dbReference>
<sequence>MKIVTLFLLILFFRNDAQSQALTVISNIVSEPFCRTTNYQNGYGLLNCVVTGGSGNHYIDWTNPEGLVVSHFSNLSIPKPGLYVLEVFDTISGAYFIDSMMVDSINPEAVLNIVSNGLTDLGNDAYEGNNSVNVTLENHSTGSFQVGNPLSDTIFYWNLDTSITNGFIYTFDMNPIMITYEVGVYDVTLIAKNYNDCTDTAHAKISIYSTAGNLATFDEVKFQVIANYQGKYINVVQASNNNANIQVFNMQGQLMATHALNNTETFIPFNHPQGVYIYQVTQDSKVVYKEKFLF</sequence>
<dbReference type="RefSeq" id="WP_111063282.1">
    <property type="nucleotide sequence ID" value="NZ_JBHUCU010000008.1"/>
</dbReference>
<evidence type="ECO:0008006" key="5">
    <source>
        <dbReference type="Google" id="ProtNLM"/>
    </source>
</evidence>
<name>A0A2W1NR48_9FLAO</name>
<keyword evidence="1 2" id="KW-0732">Signal</keyword>
<comment type="caution">
    <text evidence="3">The sequence shown here is derived from an EMBL/GenBank/DDBJ whole genome shotgun (WGS) entry which is preliminary data.</text>
</comment>
<evidence type="ECO:0000313" key="3">
    <source>
        <dbReference type="EMBL" id="PZE17158.1"/>
    </source>
</evidence>
<evidence type="ECO:0000313" key="4">
    <source>
        <dbReference type="Proteomes" id="UP000249248"/>
    </source>
</evidence>
<dbReference type="AlphaFoldDB" id="A0A2W1NR48"/>
<gene>
    <name evidence="3" type="ORF">DNU06_10475</name>
</gene>
<dbReference type="InterPro" id="IPR026444">
    <property type="entry name" value="Secre_tail"/>
</dbReference>
<proteinExistence type="predicted"/>